<proteinExistence type="predicted"/>
<reference evidence="1 2" key="1">
    <citation type="submission" date="2018-09" db="EMBL/GenBank/DDBJ databases">
        <title>A high-quality reference genome of wild soybean provides a powerful tool to mine soybean genomes.</title>
        <authorList>
            <person name="Xie M."/>
            <person name="Chung C.Y.L."/>
            <person name="Li M.-W."/>
            <person name="Wong F.-L."/>
            <person name="Chan T.-F."/>
            <person name="Lam H.-M."/>
        </authorList>
    </citation>
    <scope>NUCLEOTIDE SEQUENCE [LARGE SCALE GENOMIC DNA]</scope>
    <source>
        <strain evidence="2">cv. W05</strain>
        <tissue evidence="1">Hypocotyl of etiolated seedlings</tissue>
    </source>
</reference>
<organism evidence="1 2">
    <name type="scientific">Glycine soja</name>
    <name type="common">Wild soybean</name>
    <dbReference type="NCBI Taxonomy" id="3848"/>
    <lineage>
        <taxon>Eukaryota</taxon>
        <taxon>Viridiplantae</taxon>
        <taxon>Streptophyta</taxon>
        <taxon>Embryophyta</taxon>
        <taxon>Tracheophyta</taxon>
        <taxon>Spermatophyta</taxon>
        <taxon>Magnoliopsida</taxon>
        <taxon>eudicotyledons</taxon>
        <taxon>Gunneridae</taxon>
        <taxon>Pentapetalae</taxon>
        <taxon>rosids</taxon>
        <taxon>fabids</taxon>
        <taxon>Fabales</taxon>
        <taxon>Fabaceae</taxon>
        <taxon>Papilionoideae</taxon>
        <taxon>50 kb inversion clade</taxon>
        <taxon>NPAAA clade</taxon>
        <taxon>indigoferoid/millettioid clade</taxon>
        <taxon>Phaseoleae</taxon>
        <taxon>Glycine</taxon>
        <taxon>Glycine subgen. Soja</taxon>
    </lineage>
</organism>
<accession>A0A445H3L9</accession>
<protein>
    <submittedName>
        <fullName evidence="1">Uncharacterized protein</fullName>
    </submittedName>
</protein>
<name>A0A445H3L9_GLYSO</name>
<evidence type="ECO:0000313" key="1">
    <source>
        <dbReference type="EMBL" id="RZB68197.1"/>
    </source>
</evidence>
<comment type="caution">
    <text evidence="1">The sequence shown here is derived from an EMBL/GenBank/DDBJ whole genome shotgun (WGS) entry which is preliminary data.</text>
</comment>
<gene>
    <name evidence="1" type="ORF">D0Y65_038127</name>
</gene>
<dbReference type="Proteomes" id="UP000289340">
    <property type="component" value="Chromosome 14"/>
</dbReference>
<dbReference type="EMBL" id="QZWG01000014">
    <property type="protein sequence ID" value="RZB68197.1"/>
    <property type="molecule type" value="Genomic_DNA"/>
</dbReference>
<keyword evidence="2" id="KW-1185">Reference proteome</keyword>
<dbReference type="AlphaFoldDB" id="A0A445H3L9"/>
<evidence type="ECO:0000313" key="2">
    <source>
        <dbReference type="Proteomes" id="UP000289340"/>
    </source>
</evidence>
<sequence length="71" mass="8326">MDPWNPISNVIESVDSMKDIVFSVLSSLQQAQQANFATIFWSIWRNRNESLWQGKNSTPYHIVFRGEHFLL</sequence>